<dbReference type="EMBL" id="JNSL01000021">
    <property type="protein sequence ID" value="KGA20521.1"/>
    <property type="molecule type" value="Genomic_DNA"/>
</dbReference>
<protein>
    <submittedName>
        <fullName evidence="2">Uncharacterized protein</fullName>
    </submittedName>
</protein>
<organism evidence="2">
    <name type="scientific">freshwater metagenome</name>
    <dbReference type="NCBI Taxonomy" id="449393"/>
    <lineage>
        <taxon>unclassified sequences</taxon>
        <taxon>metagenomes</taxon>
        <taxon>ecological metagenomes</taxon>
    </lineage>
</organism>
<name>A0A094R0U7_9ZZZZ</name>
<accession>A0A094R0U7</accession>
<reference evidence="2" key="1">
    <citation type="submission" date="2014-06" db="EMBL/GenBank/DDBJ databases">
        <title>Key roles for freshwater Actinobacteria revealed by deep metagenomic sequencing.</title>
        <authorList>
            <person name="Ghai R."/>
            <person name="Mizuno C.M."/>
            <person name="Picazo A."/>
            <person name="Camacho A."/>
            <person name="Rodriguez-Valera F."/>
        </authorList>
    </citation>
    <scope>NUCLEOTIDE SEQUENCE</scope>
</reference>
<evidence type="ECO:0000313" key="2">
    <source>
        <dbReference type="EMBL" id="KGA20521.1"/>
    </source>
</evidence>
<proteinExistence type="predicted"/>
<dbReference type="AlphaFoldDB" id="A0A094R0U7"/>
<evidence type="ECO:0000256" key="1">
    <source>
        <dbReference type="SAM" id="Phobius"/>
    </source>
</evidence>
<sequence length="71" mass="7853">MRRFLFNGGVLGALFGGISAARQTARGPRDWRLALVWLGWGISVTLAVLAVRDEAREAREQAELEGYDYGD</sequence>
<keyword evidence="1" id="KW-0472">Membrane</keyword>
<comment type="caution">
    <text evidence="2">The sequence shown here is derived from an EMBL/GenBank/DDBJ whole genome shotgun (WGS) entry which is preliminary data.</text>
</comment>
<keyword evidence="1" id="KW-0812">Transmembrane</keyword>
<gene>
    <name evidence="2" type="ORF">GM51_5130</name>
</gene>
<feature type="transmembrane region" description="Helical" evidence="1">
    <location>
        <begin position="30"/>
        <end position="51"/>
    </location>
</feature>
<keyword evidence="1" id="KW-1133">Transmembrane helix</keyword>